<keyword evidence="6" id="KW-1185">Reference proteome</keyword>
<dbReference type="InterPro" id="IPR026289">
    <property type="entry name" value="SBP_TakP-like"/>
</dbReference>
<name>A0A934QKS9_9PROT</name>
<dbReference type="GO" id="GO:0055085">
    <property type="term" value="P:transmembrane transport"/>
    <property type="evidence" value="ECO:0007669"/>
    <property type="project" value="InterPro"/>
</dbReference>
<dbReference type="NCBIfam" id="TIGR01409">
    <property type="entry name" value="TAT_signal_seq"/>
    <property type="match status" value="1"/>
</dbReference>
<dbReference type="RefSeq" id="WP_027288395.1">
    <property type="nucleotide sequence ID" value="NZ_NRRE01000027.1"/>
</dbReference>
<dbReference type="InterPro" id="IPR018389">
    <property type="entry name" value="DctP_fam"/>
</dbReference>
<dbReference type="InterPro" id="IPR006311">
    <property type="entry name" value="TAT_signal"/>
</dbReference>
<reference evidence="5" key="2">
    <citation type="journal article" date="2020" name="Microorganisms">
        <title>Osmotic Adaptation and Compatible Solute Biosynthesis of Phototrophic Bacteria as Revealed from Genome Analyses.</title>
        <authorList>
            <person name="Imhoff J.F."/>
            <person name="Rahn T."/>
            <person name="Kunzel S."/>
            <person name="Keller A."/>
            <person name="Neulinger S.C."/>
        </authorList>
    </citation>
    <scope>NUCLEOTIDE SEQUENCE</scope>
    <source>
        <strain evidence="5">DSM 9154</strain>
    </source>
</reference>
<keyword evidence="1" id="KW-0732">Signal</keyword>
<dbReference type="AlphaFoldDB" id="A0A934QKS9"/>
<dbReference type="Gene3D" id="3.40.190.170">
    <property type="entry name" value="Bacterial extracellular solute-binding protein, family 7"/>
    <property type="match status" value="1"/>
</dbReference>
<dbReference type="CDD" id="cd13604">
    <property type="entry name" value="PBP2_TRAP_ketoacid_lactate_like"/>
    <property type="match status" value="1"/>
</dbReference>
<evidence type="ECO:0000313" key="6">
    <source>
        <dbReference type="Proteomes" id="UP000778970"/>
    </source>
</evidence>
<keyword evidence="3" id="KW-0479">Metal-binding</keyword>
<dbReference type="InterPro" id="IPR019546">
    <property type="entry name" value="TAT_signal_bac_arc"/>
</dbReference>
<sequence length="388" mass="43045">MTDQKVTQATGETSETPTNANRRKFLTGAAAAGAGAAASIAAPQISRAQTTTIKMQGAWGSGDIFNEYAEDYARMVNEMGEGRLKIDYLTSGSVVKAFRVQDAVDKGVLDAGHQVAAYWYGKNKAASLFGTAPVYGWDAHMALGWIWQGEGLDLYHELVQDILGLNIVGFFAMPMPAQPLGWFNQEINSAEDMEGLKYRTVGLATDVMQAMGVNVTQLPGGEIVPALERGVIDAFEYNNPTSDRAFGAHDVADHYYLGSYHQAMEFFEILFNKDMYEGLADEQKAILRHAAKAASSDNYWKGLDRYSSDLQWIQDEGGVKVHRTDPSILKAQLDAWDQVLENLRAEDAFFKKVTDSQRAWAERVGYYLHSDQPDYVMAWEHYFGKLPS</sequence>
<dbReference type="Proteomes" id="UP000778970">
    <property type="component" value="Unassembled WGS sequence"/>
</dbReference>
<evidence type="ECO:0000256" key="3">
    <source>
        <dbReference type="PIRSR" id="PIRSR039026-2"/>
    </source>
</evidence>
<feature type="binding site" evidence="3">
    <location>
        <position position="262"/>
    </location>
    <ligand>
        <name>substrate</name>
    </ligand>
</feature>
<comment type="caution">
    <text evidence="5">The sequence shown here is derived from an EMBL/GenBank/DDBJ whole genome shotgun (WGS) entry which is preliminary data.</text>
</comment>
<dbReference type="PANTHER" id="PTHR33376:SF5">
    <property type="entry name" value="EXTRACYTOPLASMIC SOLUTE RECEPTOR PROTEIN"/>
    <property type="match status" value="1"/>
</dbReference>
<feature type="region of interest" description="Disordered" evidence="4">
    <location>
        <begin position="1"/>
        <end position="21"/>
    </location>
</feature>
<evidence type="ECO:0000256" key="1">
    <source>
        <dbReference type="ARBA" id="ARBA00022729"/>
    </source>
</evidence>
<feature type="binding site" evidence="3">
    <location>
        <position position="237"/>
    </location>
    <ligand>
        <name>Na(+)</name>
        <dbReference type="ChEBI" id="CHEBI:29101"/>
    </ligand>
</feature>
<organism evidence="5 6">
    <name type="scientific">Rhodovibrio salinarum</name>
    <dbReference type="NCBI Taxonomy" id="1087"/>
    <lineage>
        <taxon>Bacteria</taxon>
        <taxon>Pseudomonadati</taxon>
        <taxon>Pseudomonadota</taxon>
        <taxon>Alphaproteobacteria</taxon>
        <taxon>Rhodospirillales</taxon>
        <taxon>Rhodovibrionaceae</taxon>
        <taxon>Rhodovibrio</taxon>
    </lineage>
</organism>
<feature type="binding site" evidence="2">
    <location>
        <position position="199"/>
    </location>
    <ligand>
        <name>substrate</name>
    </ligand>
</feature>
<dbReference type="GO" id="GO:0046872">
    <property type="term" value="F:metal ion binding"/>
    <property type="evidence" value="ECO:0007669"/>
    <property type="project" value="UniProtKB-KW"/>
</dbReference>
<accession>A0A934QKS9</accession>
<evidence type="ECO:0000256" key="2">
    <source>
        <dbReference type="PIRSR" id="PIRSR039026-1"/>
    </source>
</evidence>
<dbReference type="Pfam" id="PF03480">
    <property type="entry name" value="DctP"/>
    <property type="match status" value="1"/>
</dbReference>
<proteinExistence type="predicted"/>
<dbReference type="PIRSF" id="PIRSF039026">
    <property type="entry name" value="SiaP"/>
    <property type="match status" value="1"/>
</dbReference>
<reference evidence="5" key="1">
    <citation type="submission" date="2017-08" db="EMBL/GenBank/DDBJ databases">
        <authorList>
            <person name="Imhoff J.F."/>
            <person name="Rahn T."/>
            <person name="Kuenzel S."/>
            <person name="Neulinger S.C."/>
        </authorList>
    </citation>
    <scope>NUCLEOTIDE SEQUENCE</scope>
    <source>
        <strain evidence="5">DSM 9154</strain>
    </source>
</reference>
<dbReference type="PANTHER" id="PTHR33376">
    <property type="match status" value="1"/>
</dbReference>
<dbReference type="Gene3D" id="3.40.190.10">
    <property type="entry name" value="Periplasmic binding protein-like II"/>
    <property type="match status" value="1"/>
</dbReference>
<evidence type="ECO:0000313" key="5">
    <source>
        <dbReference type="EMBL" id="MBK1698390.1"/>
    </source>
</evidence>
<gene>
    <name evidence="5" type="ORF">CKO21_14170</name>
</gene>
<feature type="compositionally biased region" description="Polar residues" evidence="4">
    <location>
        <begin position="1"/>
        <end position="20"/>
    </location>
</feature>
<dbReference type="InterPro" id="IPR038404">
    <property type="entry name" value="TRAP_DctP_sf"/>
</dbReference>
<feature type="binding site" evidence="2">
    <location>
        <position position="178"/>
    </location>
    <ligand>
        <name>substrate</name>
    </ligand>
</feature>
<dbReference type="NCBIfam" id="NF037995">
    <property type="entry name" value="TRAP_S1"/>
    <property type="match status" value="1"/>
</dbReference>
<dbReference type="EMBL" id="NRRE01000027">
    <property type="protein sequence ID" value="MBK1698390.1"/>
    <property type="molecule type" value="Genomic_DNA"/>
</dbReference>
<protein>
    <submittedName>
        <fullName evidence="5">C4-dicarboxylate ABC transporter</fullName>
    </submittedName>
</protein>
<dbReference type="PROSITE" id="PS51318">
    <property type="entry name" value="TAT"/>
    <property type="match status" value="1"/>
</dbReference>
<evidence type="ECO:0000256" key="4">
    <source>
        <dbReference type="SAM" id="MobiDB-lite"/>
    </source>
</evidence>
<dbReference type="GO" id="GO:0031317">
    <property type="term" value="C:tripartite ATP-independent periplasmic transporter complex"/>
    <property type="evidence" value="ECO:0007669"/>
    <property type="project" value="InterPro"/>
</dbReference>
<feature type="binding site" evidence="3">
    <location>
        <position position="236"/>
    </location>
    <ligand>
        <name>substrate</name>
    </ligand>
</feature>